<dbReference type="OrthoDB" id="8433438at2"/>
<dbReference type="Pfam" id="PF13377">
    <property type="entry name" value="Peripla_BP_3"/>
    <property type="match status" value="1"/>
</dbReference>
<evidence type="ECO:0000313" key="6">
    <source>
        <dbReference type="EMBL" id="GGA38705.1"/>
    </source>
</evidence>
<proteinExistence type="predicted"/>
<dbReference type="Pfam" id="PF00356">
    <property type="entry name" value="LacI"/>
    <property type="match status" value="1"/>
</dbReference>
<dbReference type="PROSITE" id="PS50932">
    <property type="entry name" value="HTH_LACI_2"/>
    <property type="match status" value="1"/>
</dbReference>
<dbReference type="SUPFAM" id="SSF53822">
    <property type="entry name" value="Periplasmic binding protein-like I"/>
    <property type="match status" value="1"/>
</dbReference>
<dbReference type="AlphaFoldDB" id="A0A916R644"/>
<keyword evidence="3" id="KW-0238">DNA-binding</keyword>
<keyword evidence="1" id="KW-0678">Repressor</keyword>
<sequence>MTQTIKTGKPPTSDDVALLAGVSRSAVSRTFTPGASVSPKTREKVLEAAKTLGYRVNFLARSLSQSRTNLIGLVVSDMDNSFRSRLVDQLARKLVALDYRPFMLPSSPGDDVSHLVDMMLHYKVSGAIITSDTSPSEIVEECAAYGVPLVLVNKQQMSGNVANVSLDCVKAGQLAAQALKNAGCRTVAIASQRRPSYSIDKRKCVFMEVCWQLGLELVGEFQGAAQNYAGGVEAATALLTSGLHADGIFCVNDYLALGFLDHIRFRGGWRIPDDACVVGCDDIDEAAWLSYDLTTIRQDAAAIAQASVQALLERIERPRKKASCVTIGATLIERRSTRAS</sequence>
<dbReference type="SUPFAM" id="SSF47413">
    <property type="entry name" value="lambda repressor-like DNA-binding domains"/>
    <property type="match status" value="1"/>
</dbReference>
<evidence type="ECO:0000313" key="7">
    <source>
        <dbReference type="Proteomes" id="UP000596977"/>
    </source>
</evidence>
<dbReference type="Gene3D" id="3.40.50.2300">
    <property type="match status" value="2"/>
</dbReference>
<evidence type="ECO:0000259" key="5">
    <source>
        <dbReference type="PROSITE" id="PS50932"/>
    </source>
</evidence>
<organism evidence="6 7">
    <name type="scientific">Pelagibacterium lentulum</name>
    <dbReference type="NCBI Taxonomy" id="2029865"/>
    <lineage>
        <taxon>Bacteria</taxon>
        <taxon>Pseudomonadati</taxon>
        <taxon>Pseudomonadota</taxon>
        <taxon>Alphaproteobacteria</taxon>
        <taxon>Hyphomicrobiales</taxon>
        <taxon>Devosiaceae</taxon>
        <taxon>Pelagibacterium</taxon>
    </lineage>
</organism>
<keyword evidence="7" id="KW-1185">Reference proteome</keyword>
<evidence type="ECO:0000256" key="2">
    <source>
        <dbReference type="ARBA" id="ARBA00023015"/>
    </source>
</evidence>
<dbReference type="InterPro" id="IPR010982">
    <property type="entry name" value="Lambda_DNA-bd_dom_sf"/>
</dbReference>
<accession>A0A916R644</accession>
<dbReference type="InterPro" id="IPR046335">
    <property type="entry name" value="LacI/GalR-like_sensor"/>
</dbReference>
<dbReference type="Proteomes" id="UP000596977">
    <property type="component" value="Unassembled WGS sequence"/>
</dbReference>
<keyword evidence="2" id="KW-0805">Transcription regulation</keyword>
<dbReference type="Gene3D" id="1.10.260.40">
    <property type="entry name" value="lambda repressor-like DNA-binding domains"/>
    <property type="match status" value="1"/>
</dbReference>
<dbReference type="SMART" id="SM00354">
    <property type="entry name" value="HTH_LACI"/>
    <property type="match status" value="1"/>
</dbReference>
<dbReference type="PANTHER" id="PTHR30146:SF95">
    <property type="entry name" value="RIBOSE OPERON REPRESSOR"/>
    <property type="match status" value="1"/>
</dbReference>
<name>A0A916R644_9HYPH</name>
<protein>
    <submittedName>
        <fullName evidence="6">LacI family transcriptional regulator</fullName>
    </submittedName>
</protein>
<dbReference type="GO" id="GO:0000976">
    <property type="term" value="F:transcription cis-regulatory region binding"/>
    <property type="evidence" value="ECO:0007669"/>
    <property type="project" value="TreeGrafter"/>
</dbReference>
<feature type="domain" description="HTH lacI-type" evidence="5">
    <location>
        <begin position="11"/>
        <end position="65"/>
    </location>
</feature>
<gene>
    <name evidence="6" type="ORF">GCM10011499_05120</name>
</gene>
<dbReference type="EMBL" id="BMKB01000001">
    <property type="protein sequence ID" value="GGA38705.1"/>
    <property type="molecule type" value="Genomic_DNA"/>
</dbReference>
<dbReference type="PANTHER" id="PTHR30146">
    <property type="entry name" value="LACI-RELATED TRANSCRIPTIONAL REPRESSOR"/>
    <property type="match status" value="1"/>
</dbReference>
<evidence type="ECO:0000256" key="3">
    <source>
        <dbReference type="ARBA" id="ARBA00023125"/>
    </source>
</evidence>
<comment type="caution">
    <text evidence="6">The sequence shown here is derived from an EMBL/GenBank/DDBJ whole genome shotgun (WGS) entry which is preliminary data.</text>
</comment>
<evidence type="ECO:0000256" key="4">
    <source>
        <dbReference type="ARBA" id="ARBA00023163"/>
    </source>
</evidence>
<dbReference type="InterPro" id="IPR000843">
    <property type="entry name" value="HTH_LacI"/>
</dbReference>
<dbReference type="GO" id="GO:0003700">
    <property type="term" value="F:DNA-binding transcription factor activity"/>
    <property type="evidence" value="ECO:0007669"/>
    <property type="project" value="TreeGrafter"/>
</dbReference>
<reference evidence="6 7" key="1">
    <citation type="journal article" date="2014" name="Int. J. Syst. Evol. Microbiol.">
        <title>Complete genome sequence of Corynebacterium casei LMG S-19264T (=DSM 44701T), isolated from a smear-ripened cheese.</title>
        <authorList>
            <consortium name="US DOE Joint Genome Institute (JGI-PGF)"/>
            <person name="Walter F."/>
            <person name="Albersmeier A."/>
            <person name="Kalinowski J."/>
            <person name="Ruckert C."/>
        </authorList>
    </citation>
    <scope>NUCLEOTIDE SEQUENCE [LARGE SCALE GENOMIC DNA]</scope>
    <source>
        <strain evidence="6 7">CGMCC 1.15896</strain>
    </source>
</reference>
<keyword evidence="4" id="KW-0804">Transcription</keyword>
<dbReference type="RefSeq" id="WP_127073452.1">
    <property type="nucleotide sequence ID" value="NZ_BMKB01000001.1"/>
</dbReference>
<dbReference type="CDD" id="cd01392">
    <property type="entry name" value="HTH_LacI"/>
    <property type="match status" value="1"/>
</dbReference>
<dbReference type="InterPro" id="IPR028082">
    <property type="entry name" value="Peripla_BP_I"/>
</dbReference>
<evidence type="ECO:0000256" key="1">
    <source>
        <dbReference type="ARBA" id="ARBA00022491"/>
    </source>
</evidence>
<dbReference type="CDD" id="cd06278">
    <property type="entry name" value="PBP1_LacI-like"/>
    <property type="match status" value="1"/>
</dbReference>